<name>A0ABV7E833_9SPHN</name>
<keyword evidence="1" id="KW-0175">Coiled coil</keyword>
<organism evidence="2 3">
    <name type="scientific">Alteraurantiacibacter palmitatis</name>
    <dbReference type="NCBI Taxonomy" id="2054628"/>
    <lineage>
        <taxon>Bacteria</taxon>
        <taxon>Pseudomonadati</taxon>
        <taxon>Pseudomonadota</taxon>
        <taxon>Alphaproteobacteria</taxon>
        <taxon>Sphingomonadales</taxon>
        <taxon>Erythrobacteraceae</taxon>
        <taxon>Alteraurantiacibacter</taxon>
    </lineage>
</organism>
<reference evidence="3" key="1">
    <citation type="journal article" date="2019" name="Int. J. Syst. Evol. Microbiol.">
        <title>The Global Catalogue of Microorganisms (GCM) 10K type strain sequencing project: providing services to taxonomists for standard genome sequencing and annotation.</title>
        <authorList>
            <consortium name="The Broad Institute Genomics Platform"/>
            <consortium name="The Broad Institute Genome Sequencing Center for Infectious Disease"/>
            <person name="Wu L."/>
            <person name="Ma J."/>
        </authorList>
    </citation>
    <scope>NUCLEOTIDE SEQUENCE [LARGE SCALE GENOMIC DNA]</scope>
    <source>
        <strain evidence="3">KCTC 52607</strain>
    </source>
</reference>
<dbReference type="RefSeq" id="WP_336927605.1">
    <property type="nucleotide sequence ID" value="NZ_JBANRO010000017.1"/>
</dbReference>
<dbReference type="EMBL" id="JBHRST010000021">
    <property type="protein sequence ID" value="MFC3098828.1"/>
    <property type="molecule type" value="Genomic_DNA"/>
</dbReference>
<sequence>MRDKGSDAVLEYAAIFDKEIEAKDHQLTEAENEIARLRSALMDAGKRSKATGGVPLSVGGEQQLTSDEFAEVVLEALRAQKDLATGRRKDILSAILDANSHEGRLQAKRKEIKSILRGYSSMTAGVRSALQAMGFEISEDGKHYKIIYKGDGRYTFSLPKSGSDHRGGLNAASEISRNIF</sequence>
<gene>
    <name evidence="2" type="ORF">ACFODU_13610</name>
</gene>
<keyword evidence="3" id="KW-1185">Reference proteome</keyword>
<proteinExistence type="predicted"/>
<protein>
    <submittedName>
        <fullName evidence="2">Uncharacterized protein</fullName>
    </submittedName>
</protein>
<feature type="coiled-coil region" evidence="1">
    <location>
        <begin position="13"/>
        <end position="47"/>
    </location>
</feature>
<accession>A0ABV7E833</accession>
<dbReference type="Proteomes" id="UP001595456">
    <property type="component" value="Unassembled WGS sequence"/>
</dbReference>
<evidence type="ECO:0000313" key="2">
    <source>
        <dbReference type="EMBL" id="MFC3098828.1"/>
    </source>
</evidence>
<evidence type="ECO:0000313" key="3">
    <source>
        <dbReference type="Proteomes" id="UP001595456"/>
    </source>
</evidence>
<evidence type="ECO:0000256" key="1">
    <source>
        <dbReference type="SAM" id="Coils"/>
    </source>
</evidence>
<comment type="caution">
    <text evidence="2">The sequence shown here is derived from an EMBL/GenBank/DDBJ whole genome shotgun (WGS) entry which is preliminary data.</text>
</comment>